<evidence type="ECO:0000313" key="2">
    <source>
        <dbReference type="EMBL" id="EQA44550.1"/>
    </source>
</evidence>
<keyword evidence="1" id="KW-0472">Membrane</keyword>
<dbReference type="STRING" id="1049789.LEP1GSC050_2879"/>
<keyword evidence="3" id="KW-1185">Reference proteome</keyword>
<accession>T0F080</accession>
<dbReference type="Proteomes" id="UP000015454">
    <property type="component" value="Unassembled WGS sequence"/>
</dbReference>
<evidence type="ECO:0000313" key="3">
    <source>
        <dbReference type="Proteomes" id="UP000015454"/>
    </source>
</evidence>
<comment type="caution">
    <text evidence="2">The sequence shown here is derived from an EMBL/GenBank/DDBJ whole genome shotgun (WGS) entry which is preliminary data.</text>
</comment>
<dbReference type="AlphaFoldDB" id="T0F080"/>
<name>T0F080_9LEPT</name>
<evidence type="ECO:0000256" key="1">
    <source>
        <dbReference type="SAM" id="Phobius"/>
    </source>
</evidence>
<keyword evidence="1" id="KW-1133">Transmembrane helix</keyword>
<organism evidence="2 3">
    <name type="scientific">Leptospira broomii serovar Hurstbridge str. 5399</name>
    <dbReference type="NCBI Taxonomy" id="1049789"/>
    <lineage>
        <taxon>Bacteria</taxon>
        <taxon>Pseudomonadati</taxon>
        <taxon>Spirochaetota</taxon>
        <taxon>Spirochaetia</taxon>
        <taxon>Leptospirales</taxon>
        <taxon>Leptospiraceae</taxon>
        <taxon>Leptospira</taxon>
    </lineage>
</organism>
<sequence>MENVEFHKIRRFSNLFPRVICGSSYGILRFMFRSRSLKKGLEQNR</sequence>
<feature type="transmembrane region" description="Helical" evidence="1">
    <location>
        <begin position="15"/>
        <end position="32"/>
    </location>
</feature>
<gene>
    <name evidence="2" type="ORF">LEP1GSC050_2879</name>
</gene>
<reference evidence="2" key="1">
    <citation type="submission" date="2013-05" db="EMBL/GenBank/DDBJ databases">
        <authorList>
            <person name="Harkins D.M."/>
            <person name="Durkin A.S."/>
            <person name="Brinkac L.M."/>
            <person name="Haft D.H."/>
            <person name="Selengut J.D."/>
            <person name="Sanka R."/>
            <person name="DePew J."/>
            <person name="Purushe J."/>
            <person name="Hartskeerl R.A."/>
            <person name="Ahmed A."/>
            <person name="van der Linden H."/>
            <person name="Goris M.G.A."/>
            <person name="Vinetz J.M."/>
            <person name="Sutton G.G."/>
            <person name="Nierman W.C."/>
            <person name="Fouts D.E."/>
        </authorList>
    </citation>
    <scope>NUCLEOTIDE SEQUENCE [LARGE SCALE GENOMIC DNA]</scope>
    <source>
        <strain evidence="2">5399</strain>
    </source>
</reference>
<dbReference type="EMBL" id="AHMO02000008">
    <property type="protein sequence ID" value="EQA44550.1"/>
    <property type="molecule type" value="Genomic_DNA"/>
</dbReference>
<keyword evidence="1" id="KW-0812">Transmembrane</keyword>
<protein>
    <submittedName>
        <fullName evidence="2">Uncharacterized protein</fullName>
    </submittedName>
</protein>
<proteinExistence type="predicted"/>